<gene>
    <name evidence="3" type="ORF">SAMN02745152_01965</name>
</gene>
<dbReference type="InterPro" id="IPR010982">
    <property type="entry name" value="Lambda_DNA-bd_dom_sf"/>
</dbReference>
<dbReference type="CDD" id="cd00093">
    <property type="entry name" value="HTH_XRE"/>
    <property type="match status" value="1"/>
</dbReference>
<evidence type="ECO:0000259" key="2">
    <source>
        <dbReference type="PROSITE" id="PS50943"/>
    </source>
</evidence>
<dbReference type="GeneID" id="303368192"/>
<dbReference type="AlphaFoldDB" id="A0A1T4QFH5"/>
<dbReference type="Gene3D" id="1.10.260.40">
    <property type="entry name" value="lambda repressor-like DNA-binding domains"/>
    <property type="match status" value="1"/>
</dbReference>
<dbReference type="OrthoDB" id="363116at2"/>
<accession>A0A1T4QFH5</accession>
<evidence type="ECO:0000256" key="1">
    <source>
        <dbReference type="SAM" id="MobiDB-lite"/>
    </source>
</evidence>
<dbReference type="Pfam" id="PF01381">
    <property type="entry name" value="HTH_3"/>
    <property type="match status" value="1"/>
</dbReference>
<dbReference type="SUPFAM" id="SSF47413">
    <property type="entry name" value="lambda repressor-like DNA-binding domains"/>
    <property type="match status" value="1"/>
</dbReference>
<proteinExistence type="predicted"/>
<evidence type="ECO:0000313" key="3">
    <source>
        <dbReference type="EMBL" id="SKA02396.1"/>
    </source>
</evidence>
<feature type="region of interest" description="Disordered" evidence="1">
    <location>
        <begin position="73"/>
        <end position="96"/>
    </location>
</feature>
<organism evidence="3 4">
    <name type="scientific">Treponema berlinense</name>
    <dbReference type="NCBI Taxonomy" id="225004"/>
    <lineage>
        <taxon>Bacteria</taxon>
        <taxon>Pseudomonadati</taxon>
        <taxon>Spirochaetota</taxon>
        <taxon>Spirochaetia</taxon>
        <taxon>Spirochaetales</taxon>
        <taxon>Treponemataceae</taxon>
        <taxon>Treponema</taxon>
    </lineage>
</organism>
<dbReference type="SMART" id="SM00530">
    <property type="entry name" value="HTH_XRE"/>
    <property type="match status" value="1"/>
</dbReference>
<feature type="compositionally biased region" description="Polar residues" evidence="1">
    <location>
        <begin position="85"/>
        <end position="96"/>
    </location>
</feature>
<dbReference type="InterPro" id="IPR001387">
    <property type="entry name" value="Cro/C1-type_HTH"/>
</dbReference>
<feature type="compositionally biased region" description="Basic and acidic residues" evidence="1">
    <location>
        <begin position="73"/>
        <end position="84"/>
    </location>
</feature>
<feature type="domain" description="HTH cro/C1-type" evidence="2">
    <location>
        <begin position="14"/>
        <end position="61"/>
    </location>
</feature>
<dbReference type="RefSeq" id="WP_078931702.1">
    <property type="nucleotide sequence ID" value="NZ_CAMEQG010000014.1"/>
</dbReference>
<dbReference type="STRING" id="225004.SAMN02745152_01965"/>
<protein>
    <submittedName>
        <fullName evidence="3">Helix-turn-helix</fullName>
    </submittedName>
</protein>
<evidence type="ECO:0000313" key="4">
    <source>
        <dbReference type="Proteomes" id="UP000190395"/>
    </source>
</evidence>
<dbReference type="GO" id="GO:0003677">
    <property type="term" value="F:DNA binding"/>
    <property type="evidence" value="ECO:0007669"/>
    <property type="project" value="InterPro"/>
</dbReference>
<sequence>MSFWQNVEMEIEYKGISRKELAFRANIAYQGIGLGIERESMPRVDTALKIAKVLEVPLEYLINEKDLEIRPAAESLSKEEKKQTDQNNSSSLHQTENQYIEFYRRNRKIIDSLEKIPSAIKQPIESMIIHIATVY</sequence>
<reference evidence="3 4" key="1">
    <citation type="submission" date="2017-02" db="EMBL/GenBank/DDBJ databases">
        <authorList>
            <person name="Peterson S.W."/>
        </authorList>
    </citation>
    <scope>NUCLEOTIDE SEQUENCE [LARGE SCALE GENOMIC DNA]</scope>
    <source>
        <strain evidence="3 4">ATCC BAA-909</strain>
    </source>
</reference>
<dbReference type="Proteomes" id="UP000190395">
    <property type="component" value="Unassembled WGS sequence"/>
</dbReference>
<keyword evidence="4" id="KW-1185">Reference proteome</keyword>
<dbReference type="PROSITE" id="PS50943">
    <property type="entry name" value="HTH_CROC1"/>
    <property type="match status" value="1"/>
</dbReference>
<name>A0A1T4QFH5_9SPIR</name>
<dbReference type="EMBL" id="FUXC01000013">
    <property type="protein sequence ID" value="SKA02396.1"/>
    <property type="molecule type" value="Genomic_DNA"/>
</dbReference>